<name>A0A5K7S9C6_9BACT</name>
<dbReference type="Pfam" id="PF02620">
    <property type="entry name" value="YceD"/>
    <property type="match status" value="1"/>
</dbReference>
<evidence type="ECO:0008006" key="3">
    <source>
        <dbReference type="Google" id="ProtNLM"/>
    </source>
</evidence>
<evidence type="ECO:0000313" key="2">
    <source>
        <dbReference type="Proteomes" id="UP001193389"/>
    </source>
</evidence>
<dbReference type="InterPro" id="IPR003772">
    <property type="entry name" value="YceD"/>
</dbReference>
<dbReference type="KEGG" id="anf:AQPE_2239"/>
<keyword evidence="2" id="KW-1185">Reference proteome</keyword>
<dbReference type="Proteomes" id="UP001193389">
    <property type="component" value="Chromosome"/>
</dbReference>
<dbReference type="AlphaFoldDB" id="A0A5K7S9C6"/>
<protein>
    <recommendedName>
        <fullName evidence="3">DUF177 domain-containing protein</fullName>
    </recommendedName>
</protein>
<evidence type="ECO:0000313" key="1">
    <source>
        <dbReference type="EMBL" id="BBE18079.1"/>
    </source>
</evidence>
<dbReference type="EMBL" id="AP018694">
    <property type="protein sequence ID" value="BBE18079.1"/>
    <property type="molecule type" value="Genomic_DNA"/>
</dbReference>
<accession>A0A5K7S9C6</accession>
<reference evidence="1" key="1">
    <citation type="journal article" date="2020" name="Int. J. Syst. Evol. Microbiol.">
        <title>Aquipluma nitroreducens gen. nov. sp. nov., a novel facultatively anaerobic bacterium isolated from a freshwater lake.</title>
        <authorList>
            <person name="Watanabe M."/>
            <person name="Kojima H."/>
            <person name="Fukui M."/>
        </authorList>
    </citation>
    <scope>NUCLEOTIDE SEQUENCE</scope>
    <source>
        <strain evidence="1">MeG22</strain>
    </source>
</reference>
<dbReference type="RefSeq" id="WP_318351013.1">
    <property type="nucleotide sequence ID" value="NZ_AP018694.1"/>
</dbReference>
<proteinExistence type="predicted"/>
<organism evidence="1 2">
    <name type="scientific">Aquipluma nitroreducens</name>
    <dbReference type="NCBI Taxonomy" id="2010828"/>
    <lineage>
        <taxon>Bacteria</taxon>
        <taxon>Pseudomonadati</taxon>
        <taxon>Bacteroidota</taxon>
        <taxon>Bacteroidia</taxon>
        <taxon>Marinilabiliales</taxon>
        <taxon>Prolixibacteraceae</taxon>
        <taxon>Aquipluma</taxon>
    </lineage>
</organism>
<gene>
    <name evidence="1" type="ORF">AQPE_2239</name>
</gene>
<sequence length="175" mass="20143">MSSQSFYSIAFKGLSQGKHIFEYEIDGKFFSEFGGGVVDEGNVNVRITLEKQSSLMILWFDVKGTVNVQCDRCLEMYDQPINGSERIFVKFGEKEFVEGDDVIWVSTNDYQLNVAQLIYEFICLAIPIKRVHPDDENGNTTCDPAMIEKLSKYIIREDEENKSVWNDLKKLLDNE</sequence>